<proteinExistence type="predicted"/>
<dbReference type="AlphaFoldDB" id="A0A7W7G0Z6"/>
<name>A0A7W7G0Z6_9ACTN</name>
<evidence type="ECO:0000313" key="2">
    <source>
        <dbReference type="Proteomes" id="UP000542742"/>
    </source>
</evidence>
<comment type="caution">
    <text evidence="1">The sequence shown here is derived from an EMBL/GenBank/DDBJ whole genome shotgun (WGS) entry which is preliminary data.</text>
</comment>
<dbReference type="EMBL" id="JACHMF010000001">
    <property type="protein sequence ID" value="MBB4692094.1"/>
    <property type="molecule type" value="Genomic_DNA"/>
</dbReference>
<protein>
    <submittedName>
        <fullName evidence="1">Uncharacterized protein</fullName>
    </submittedName>
</protein>
<reference evidence="1 2" key="1">
    <citation type="submission" date="2020-08" db="EMBL/GenBank/DDBJ databases">
        <title>Sequencing the genomes of 1000 actinobacteria strains.</title>
        <authorList>
            <person name="Klenk H.-P."/>
        </authorList>
    </citation>
    <scope>NUCLEOTIDE SEQUENCE [LARGE SCALE GENOMIC DNA]</scope>
    <source>
        <strain evidence="1 2">DSM 45518</strain>
    </source>
</reference>
<dbReference type="RefSeq" id="WP_184950859.1">
    <property type="nucleotide sequence ID" value="NZ_BOMC01000001.1"/>
</dbReference>
<organism evidence="1 2">
    <name type="scientific">Paractinoplanes abujensis</name>
    <dbReference type="NCBI Taxonomy" id="882441"/>
    <lineage>
        <taxon>Bacteria</taxon>
        <taxon>Bacillati</taxon>
        <taxon>Actinomycetota</taxon>
        <taxon>Actinomycetes</taxon>
        <taxon>Micromonosporales</taxon>
        <taxon>Micromonosporaceae</taxon>
        <taxon>Paractinoplanes</taxon>
    </lineage>
</organism>
<sequence length="68" mass="7419">MSRVREWRVAAGEGVDAELPVLRVGNRLALTAAALRRQQDARLTVDAVLESGSVLHFDTRLTTPATHP</sequence>
<evidence type="ECO:0000313" key="1">
    <source>
        <dbReference type="EMBL" id="MBB4692094.1"/>
    </source>
</evidence>
<dbReference type="Proteomes" id="UP000542742">
    <property type="component" value="Unassembled WGS sequence"/>
</dbReference>
<gene>
    <name evidence="1" type="ORF">BKA14_002242</name>
</gene>
<keyword evidence="2" id="KW-1185">Reference proteome</keyword>
<accession>A0A7W7G0Z6</accession>